<dbReference type="SUPFAM" id="SSF51735">
    <property type="entry name" value="NAD(P)-binding Rossmann-fold domains"/>
    <property type="match status" value="1"/>
</dbReference>
<keyword evidence="1" id="KW-0521">NADP</keyword>
<evidence type="ECO:0000256" key="2">
    <source>
        <dbReference type="ARBA" id="ARBA00023002"/>
    </source>
</evidence>
<dbReference type="PANTHER" id="PTHR10996:SF178">
    <property type="entry name" value="2-HYDROXYACID DEHYDROGENASE YGL185C-RELATED"/>
    <property type="match status" value="1"/>
</dbReference>
<proteinExistence type="inferred from homology"/>
<dbReference type="Pfam" id="PF02826">
    <property type="entry name" value="2-Hacid_dh_C"/>
    <property type="match status" value="1"/>
</dbReference>
<dbReference type="Proteomes" id="UP000256805">
    <property type="component" value="Unassembled WGS sequence"/>
</dbReference>
<protein>
    <submittedName>
        <fullName evidence="7">D-isomer specific 2-hydroxyacid dehydrogenase, catalytic region:D-isomer specific 2-hydroxyacid dehydrogenase, NAD-binding protein</fullName>
    </submittedName>
</protein>
<dbReference type="InterPro" id="IPR006140">
    <property type="entry name" value="D-isomer_DH_NAD-bd"/>
</dbReference>
<dbReference type="Pfam" id="PF00389">
    <property type="entry name" value="2-Hacid_dh"/>
    <property type="match status" value="1"/>
</dbReference>
<dbReference type="EMBL" id="OVTA01000039">
    <property type="protein sequence ID" value="SPS00301.1"/>
    <property type="molecule type" value="Genomic_DNA"/>
</dbReference>
<sequence>MITFLYSAHSNPTSHPPVKRAILLTQPVVPSLETRLQADYEIHRLYGTTTPDTLLDEIGPRIEAVVTGGSLGLKEAQMRRLPALKIVAVAGVGTDAVDLSYARERGIHVTTTPNVLTADVADQALCLLIAVYRRLTQAERFVRAGQWGKAPLPLAHRFSGKRVGIVGLGRVGRAIAVRAAAFDCPVSYTDLRAFSDVPYTFMPDIATLAANCDALVLAASADGAKPVVDAAVLAALGKHGVLVNVARGRLVDEPELVRALASGRIAGAGLDVFADEPAVPAALLEMDNVVVQPHRASATWETRDAMGEIVLANLSAGLAGQRPPDTVLA</sequence>
<dbReference type="InterPro" id="IPR029752">
    <property type="entry name" value="D-isomer_DH_CS1"/>
</dbReference>
<dbReference type="Gene3D" id="3.40.50.720">
    <property type="entry name" value="NAD(P)-binding Rossmann-like Domain"/>
    <property type="match status" value="2"/>
</dbReference>
<feature type="domain" description="D-isomer specific 2-hydroxyacid dehydrogenase catalytic" evidence="5">
    <location>
        <begin position="23"/>
        <end position="327"/>
    </location>
</feature>
<name>A0A375J6W8_9BURK</name>
<organism evidence="7 8">
    <name type="scientific">Cupriavidus taiwanensis</name>
    <dbReference type="NCBI Taxonomy" id="164546"/>
    <lineage>
        <taxon>Bacteria</taxon>
        <taxon>Pseudomonadati</taxon>
        <taxon>Pseudomonadota</taxon>
        <taxon>Betaproteobacteria</taxon>
        <taxon>Burkholderiales</taxon>
        <taxon>Burkholderiaceae</taxon>
        <taxon>Cupriavidus</taxon>
    </lineage>
</organism>
<dbReference type="AlphaFoldDB" id="A0A375J6W8"/>
<feature type="domain" description="D-isomer specific 2-hydroxyacid dehydrogenase NAD-binding" evidence="6">
    <location>
        <begin position="126"/>
        <end position="296"/>
    </location>
</feature>
<dbReference type="CDD" id="cd12156">
    <property type="entry name" value="HPPR"/>
    <property type="match status" value="1"/>
</dbReference>
<evidence type="ECO:0000256" key="3">
    <source>
        <dbReference type="ARBA" id="ARBA00023027"/>
    </source>
</evidence>
<evidence type="ECO:0000256" key="1">
    <source>
        <dbReference type="ARBA" id="ARBA00022857"/>
    </source>
</evidence>
<dbReference type="PANTHER" id="PTHR10996">
    <property type="entry name" value="2-HYDROXYACID DEHYDROGENASE-RELATED"/>
    <property type="match status" value="1"/>
</dbReference>
<evidence type="ECO:0000259" key="5">
    <source>
        <dbReference type="Pfam" id="PF00389"/>
    </source>
</evidence>
<dbReference type="InterPro" id="IPR050223">
    <property type="entry name" value="D-isomer_2-hydroxyacid_DH"/>
</dbReference>
<dbReference type="SUPFAM" id="SSF52283">
    <property type="entry name" value="Formate/glycerate dehydrogenase catalytic domain-like"/>
    <property type="match status" value="1"/>
</dbReference>
<reference evidence="7 8" key="1">
    <citation type="submission" date="2018-01" db="EMBL/GenBank/DDBJ databases">
        <authorList>
            <person name="Gaut B.S."/>
            <person name="Morton B.R."/>
            <person name="Clegg M.T."/>
            <person name="Duvall M.R."/>
        </authorList>
    </citation>
    <scope>NUCLEOTIDE SEQUENCE [LARGE SCALE GENOMIC DNA]</scope>
    <source>
        <strain evidence="7">Cupriavidus taiwanensis cmp 52</strain>
    </source>
</reference>
<dbReference type="GO" id="GO:0016618">
    <property type="term" value="F:hydroxypyruvate reductase [NAD(P)H] activity"/>
    <property type="evidence" value="ECO:0007669"/>
    <property type="project" value="TreeGrafter"/>
</dbReference>
<dbReference type="FunFam" id="3.40.50.720:FF:000213">
    <property type="entry name" value="Putative 2-hydroxyacid dehydrogenase"/>
    <property type="match status" value="1"/>
</dbReference>
<accession>A0A375J6W8</accession>
<dbReference type="InterPro" id="IPR036291">
    <property type="entry name" value="NAD(P)-bd_dom_sf"/>
</dbReference>
<comment type="similarity">
    <text evidence="4">Belongs to the D-isomer specific 2-hydroxyacid dehydrogenase family.</text>
</comment>
<keyword evidence="3" id="KW-0520">NAD</keyword>
<dbReference type="InterPro" id="IPR006139">
    <property type="entry name" value="D-isomer_2_OHA_DH_cat_dom"/>
</dbReference>
<dbReference type="GO" id="GO:0030267">
    <property type="term" value="F:glyoxylate reductase (NADPH) activity"/>
    <property type="evidence" value="ECO:0007669"/>
    <property type="project" value="TreeGrafter"/>
</dbReference>
<dbReference type="GO" id="GO:0005829">
    <property type="term" value="C:cytosol"/>
    <property type="evidence" value="ECO:0007669"/>
    <property type="project" value="TreeGrafter"/>
</dbReference>
<evidence type="ECO:0000259" key="6">
    <source>
        <dbReference type="Pfam" id="PF02826"/>
    </source>
</evidence>
<evidence type="ECO:0000313" key="7">
    <source>
        <dbReference type="EMBL" id="SPS00301.1"/>
    </source>
</evidence>
<evidence type="ECO:0000256" key="4">
    <source>
        <dbReference type="RuleBase" id="RU003719"/>
    </source>
</evidence>
<dbReference type="GO" id="GO:0051287">
    <property type="term" value="F:NAD binding"/>
    <property type="evidence" value="ECO:0007669"/>
    <property type="project" value="InterPro"/>
</dbReference>
<keyword evidence="2 4" id="KW-0560">Oxidoreductase</keyword>
<gene>
    <name evidence="7" type="ORF">CBM2634_B160187</name>
</gene>
<dbReference type="PROSITE" id="PS00065">
    <property type="entry name" value="D_2_HYDROXYACID_DH_1"/>
    <property type="match status" value="1"/>
</dbReference>
<evidence type="ECO:0000313" key="8">
    <source>
        <dbReference type="Proteomes" id="UP000256805"/>
    </source>
</evidence>